<evidence type="ECO:0000259" key="11">
    <source>
        <dbReference type="Pfam" id="PF00266"/>
    </source>
</evidence>
<dbReference type="GO" id="GO:0051536">
    <property type="term" value="F:iron-sulfur cluster binding"/>
    <property type="evidence" value="ECO:0007669"/>
    <property type="project" value="UniProtKB-KW"/>
</dbReference>
<dbReference type="InterPro" id="IPR000192">
    <property type="entry name" value="Aminotrans_V_dom"/>
</dbReference>
<evidence type="ECO:0000313" key="14">
    <source>
        <dbReference type="Proteomes" id="UP000093352"/>
    </source>
</evidence>
<reference evidence="13 15" key="3">
    <citation type="submission" date="2019-07" db="EMBL/GenBank/DDBJ databases">
        <title>Criibacterium bergeronii gen. nov., sp. nov. isolated from human clinical samples.</title>
        <authorList>
            <person name="Maheux A.F."/>
            <person name="Boudreau D.K."/>
            <person name="Berube E."/>
            <person name="Brodeur S."/>
            <person name="Bernard K.A."/>
            <person name="Abed J.Y."/>
            <person name="Ducrey E."/>
            <person name="Guay E.F."/>
            <person name="Raymond F."/>
            <person name="Corbeil J."/>
            <person name="Domingo M.-C."/>
            <person name="Roy P.H."/>
            <person name="Boissinot M."/>
            <person name="Tocheva E.I."/>
            <person name="Omar R.F."/>
        </authorList>
    </citation>
    <scope>NUCLEOTIDE SEQUENCE [LARGE SCALE GENOMIC DNA]</scope>
    <source>
        <strain evidence="13 15">CCRI-24246</strain>
    </source>
</reference>
<evidence type="ECO:0000256" key="2">
    <source>
        <dbReference type="ARBA" id="ARBA00006490"/>
    </source>
</evidence>
<evidence type="ECO:0000313" key="12">
    <source>
        <dbReference type="EMBL" id="RDY22119.1"/>
    </source>
</evidence>
<evidence type="ECO:0000256" key="9">
    <source>
        <dbReference type="ARBA" id="ARBA00050776"/>
    </source>
</evidence>
<dbReference type="Proteomes" id="UP000319424">
    <property type="component" value="Unassembled WGS sequence"/>
</dbReference>
<keyword evidence="8" id="KW-0411">Iron-sulfur</keyword>
<comment type="catalytic activity">
    <reaction evidence="9">
        <text>(sulfur carrier)-H + L-cysteine = (sulfur carrier)-SH + L-alanine</text>
        <dbReference type="Rhea" id="RHEA:43892"/>
        <dbReference type="Rhea" id="RHEA-COMP:14737"/>
        <dbReference type="Rhea" id="RHEA-COMP:14739"/>
        <dbReference type="ChEBI" id="CHEBI:29917"/>
        <dbReference type="ChEBI" id="CHEBI:35235"/>
        <dbReference type="ChEBI" id="CHEBI:57972"/>
        <dbReference type="ChEBI" id="CHEBI:64428"/>
        <dbReference type="EC" id="2.8.1.7"/>
    </reaction>
</comment>
<dbReference type="AlphaFoldDB" id="A0A371INR5"/>
<evidence type="ECO:0000313" key="13">
    <source>
        <dbReference type="EMBL" id="TRW27777.1"/>
    </source>
</evidence>
<dbReference type="EC" id="2.8.1.7" evidence="3"/>
<keyword evidence="4" id="KW-0808">Transferase</keyword>
<name>A0A371INR5_9FIRM</name>
<sequence>MKNKIYLDNASTTKIDDDILDKVIDYIRQSYGNPSSLYKDGKEAKKIIENARIQVAKAIGAKENEIYFTSGGTEADNWILKQVLNSEKKALVTSKLEHHAILNTAEFLSKNGVSVKYLDVDKNGKVLSDKLEKMNSGEVSLVSIMYSNNEIGTIQDIKKLAELAHEKGAIFHTDAVQALGKIDIDVKRDGIDALSLSGHKIHAFKGIGALYVSDKIKITPQIFGGEQERGKRASTENVGGIMSLGLACEKINDEIENIDKIINLRDYFIKNVLENIDGVILTGDRVDRIANIASFCFKDVDSSLALILLDKEGISVSAGSACMSGSIEPSHVLQAIGVGNEYIKGSLRFSFSKYTTKEELDITLETLKKIIQKVR</sequence>
<evidence type="ECO:0000256" key="4">
    <source>
        <dbReference type="ARBA" id="ARBA00022679"/>
    </source>
</evidence>
<proteinExistence type="inferred from homology"/>
<protein>
    <recommendedName>
        <fullName evidence="3">cysteine desulfurase</fullName>
        <ecNumber evidence="3">2.8.1.7</ecNumber>
    </recommendedName>
</protein>
<dbReference type="EMBL" id="VJXW01000004">
    <property type="protein sequence ID" value="TRW27777.1"/>
    <property type="molecule type" value="Genomic_DNA"/>
</dbReference>
<evidence type="ECO:0000256" key="1">
    <source>
        <dbReference type="ARBA" id="ARBA00001933"/>
    </source>
</evidence>
<evidence type="ECO:0000256" key="6">
    <source>
        <dbReference type="ARBA" id="ARBA00022898"/>
    </source>
</evidence>
<dbReference type="EMBL" id="MBEW02000002">
    <property type="protein sequence ID" value="RDY22119.1"/>
    <property type="molecule type" value="Genomic_DNA"/>
</dbReference>
<dbReference type="OrthoDB" id="9808002at2"/>
<dbReference type="SUPFAM" id="SSF53383">
    <property type="entry name" value="PLP-dependent transferases"/>
    <property type="match status" value="1"/>
</dbReference>
<evidence type="ECO:0000256" key="10">
    <source>
        <dbReference type="RuleBase" id="RU004504"/>
    </source>
</evidence>
<dbReference type="Gene3D" id="3.40.640.10">
    <property type="entry name" value="Type I PLP-dependent aspartate aminotransferase-like (Major domain)"/>
    <property type="match status" value="1"/>
</dbReference>
<dbReference type="InterPro" id="IPR015422">
    <property type="entry name" value="PyrdxlP-dep_Trfase_small"/>
</dbReference>
<dbReference type="InterPro" id="IPR015421">
    <property type="entry name" value="PyrdxlP-dep_Trfase_major"/>
</dbReference>
<dbReference type="Pfam" id="PF00266">
    <property type="entry name" value="Aminotran_5"/>
    <property type="match status" value="1"/>
</dbReference>
<dbReference type="GO" id="GO:0046872">
    <property type="term" value="F:metal ion binding"/>
    <property type="evidence" value="ECO:0007669"/>
    <property type="project" value="UniProtKB-KW"/>
</dbReference>
<keyword evidence="7" id="KW-0408">Iron</keyword>
<keyword evidence="14" id="KW-1185">Reference proteome</keyword>
<dbReference type="Gene3D" id="3.90.1150.10">
    <property type="entry name" value="Aspartate Aminotransferase, domain 1"/>
    <property type="match status" value="1"/>
</dbReference>
<organism evidence="12 14">
    <name type="scientific">Criibacterium bergeronii</name>
    <dbReference type="NCBI Taxonomy" id="1871336"/>
    <lineage>
        <taxon>Bacteria</taxon>
        <taxon>Bacillati</taxon>
        <taxon>Bacillota</taxon>
        <taxon>Clostridia</taxon>
        <taxon>Peptostreptococcales</taxon>
        <taxon>Filifactoraceae</taxon>
        <taxon>Criibacterium</taxon>
    </lineage>
</organism>
<gene>
    <name evidence="12" type="ORF">BBG48_001885</name>
    <name evidence="13" type="ORF">FL857_04205</name>
</gene>
<accession>A0A371INR5</accession>
<comment type="cofactor">
    <cofactor evidence="1 10">
        <name>pyridoxal 5'-phosphate</name>
        <dbReference type="ChEBI" id="CHEBI:597326"/>
    </cofactor>
</comment>
<dbReference type="Proteomes" id="UP000093352">
    <property type="component" value="Unassembled WGS sequence"/>
</dbReference>
<evidence type="ECO:0000256" key="7">
    <source>
        <dbReference type="ARBA" id="ARBA00023004"/>
    </source>
</evidence>
<dbReference type="PANTHER" id="PTHR11601">
    <property type="entry name" value="CYSTEINE DESULFURYLASE FAMILY MEMBER"/>
    <property type="match status" value="1"/>
</dbReference>
<evidence type="ECO:0000256" key="8">
    <source>
        <dbReference type="ARBA" id="ARBA00023014"/>
    </source>
</evidence>
<evidence type="ECO:0000256" key="3">
    <source>
        <dbReference type="ARBA" id="ARBA00012239"/>
    </source>
</evidence>
<dbReference type="InterPro" id="IPR015424">
    <property type="entry name" value="PyrdxlP-dep_Trfase"/>
</dbReference>
<feature type="domain" description="Aminotransferase class V" evidence="11">
    <location>
        <begin position="5"/>
        <end position="361"/>
    </location>
</feature>
<reference evidence="12 14" key="1">
    <citation type="journal article" date="2016" name="Genome Announc.">
        <title>Draft Genome Sequence of Criibacterium bergeronii gen. nov., sp. nov., Strain CCRI-22567T, Isolated from a Vaginal Sample from a Woman with Bacterial Vaginosis.</title>
        <authorList>
            <person name="Maheux A.F."/>
            <person name="Berube E."/>
            <person name="Boudreau D.K."/>
            <person name="Raymond F."/>
            <person name="Corbeil J."/>
            <person name="Roy P.H."/>
            <person name="Boissinot M."/>
            <person name="Omar R.F."/>
        </authorList>
    </citation>
    <scope>NUCLEOTIDE SEQUENCE [LARGE SCALE GENOMIC DNA]</scope>
    <source>
        <strain evidence="12 14">CCRI-22567</strain>
    </source>
</reference>
<dbReference type="RefSeq" id="WP_068914252.1">
    <property type="nucleotide sequence ID" value="NZ_MBEW02000002.1"/>
</dbReference>
<dbReference type="STRING" id="1871336.BBG48_07535"/>
<dbReference type="InterPro" id="IPR016454">
    <property type="entry name" value="Cysteine_dSase"/>
</dbReference>
<evidence type="ECO:0000256" key="5">
    <source>
        <dbReference type="ARBA" id="ARBA00022723"/>
    </source>
</evidence>
<dbReference type="Gene3D" id="1.10.260.50">
    <property type="match status" value="1"/>
</dbReference>
<dbReference type="GO" id="GO:0031071">
    <property type="term" value="F:cysteine desulfurase activity"/>
    <property type="evidence" value="ECO:0007669"/>
    <property type="project" value="UniProtKB-EC"/>
</dbReference>
<dbReference type="FunFam" id="3.40.640.10:FF:000084">
    <property type="entry name" value="IscS-like cysteine desulfurase"/>
    <property type="match status" value="1"/>
</dbReference>
<comment type="similarity">
    <text evidence="2">Belongs to the class-V pyridoxal-phosphate-dependent aminotransferase family. NifS/IscS subfamily.</text>
</comment>
<dbReference type="InterPro" id="IPR020578">
    <property type="entry name" value="Aminotrans_V_PyrdxlP_BS"/>
</dbReference>
<comment type="caution">
    <text evidence="12">The sequence shown here is derived from an EMBL/GenBank/DDBJ whole genome shotgun (WGS) entry which is preliminary data.</text>
</comment>
<dbReference type="PROSITE" id="PS00595">
    <property type="entry name" value="AA_TRANSFER_CLASS_5"/>
    <property type="match status" value="1"/>
</dbReference>
<evidence type="ECO:0000313" key="15">
    <source>
        <dbReference type="Proteomes" id="UP000319424"/>
    </source>
</evidence>
<dbReference type="PIRSF" id="PIRSF005572">
    <property type="entry name" value="NifS"/>
    <property type="match status" value="1"/>
</dbReference>
<keyword evidence="5" id="KW-0479">Metal-binding</keyword>
<reference evidence="12" key="2">
    <citation type="submission" date="2018-07" db="EMBL/GenBank/DDBJ databases">
        <authorList>
            <person name="Quirk P.G."/>
            <person name="Krulwich T.A."/>
        </authorList>
    </citation>
    <scope>NUCLEOTIDE SEQUENCE</scope>
    <source>
        <strain evidence="12">CCRI-22567</strain>
    </source>
</reference>
<keyword evidence="6" id="KW-0663">Pyridoxal phosphate</keyword>
<dbReference type="PANTHER" id="PTHR11601:SF34">
    <property type="entry name" value="CYSTEINE DESULFURASE"/>
    <property type="match status" value="1"/>
</dbReference>